<protein>
    <recommendedName>
        <fullName evidence="11">DUF1640-domain-containing protein</fullName>
    </recommendedName>
</protein>
<comment type="subcellular location">
    <subcellularLocation>
        <location evidence="2">Membrane</location>
    </subcellularLocation>
    <subcellularLocation>
        <location evidence="1">Mitochondrion</location>
    </subcellularLocation>
</comment>
<evidence type="ECO:0000313" key="10">
    <source>
        <dbReference type="Proteomes" id="UP000799750"/>
    </source>
</evidence>
<dbReference type="PANTHER" id="PTHR14360:SF12">
    <property type="entry name" value="MOZ PROTEIN REPRESENTS A CHROMATIN-ASSOCIATED ACETYLTRANSFERASE"/>
    <property type="match status" value="1"/>
</dbReference>
<organism evidence="9 10">
    <name type="scientific">Lophium mytilinum</name>
    <dbReference type="NCBI Taxonomy" id="390894"/>
    <lineage>
        <taxon>Eukaryota</taxon>
        <taxon>Fungi</taxon>
        <taxon>Dikarya</taxon>
        <taxon>Ascomycota</taxon>
        <taxon>Pezizomycotina</taxon>
        <taxon>Dothideomycetes</taxon>
        <taxon>Pleosporomycetidae</taxon>
        <taxon>Mytilinidiales</taxon>
        <taxon>Mytilinidiaceae</taxon>
        <taxon>Lophium</taxon>
    </lineage>
</organism>
<name>A0A6A6QH14_9PEZI</name>
<dbReference type="Proteomes" id="UP000799750">
    <property type="component" value="Unassembled WGS sequence"/>
</dbReference>
<evidence type="ECO:0000256" key="1">
    <source>
        <dbReference type="ARBA" id="ARBA00004173"/>
    </source>
</evidence>
<keyword evidence="10" id="KW-1185">Reference proteome</keyword>
<keyword evidence="4" id="KW-1133">Transmembrane helix</keyword>
<dbReference type="GO" id="GO:0016020">
    <property type="term" value="C:membrane"/>
    <property type="evidence" value="ECO:0007669"/>
    <property type="project" value="UniProtKB-SubCell"/>
</dbReference>
<feature type="region of interest" description="Disordered" evidence="8">
    <location>
        <begin position="1"/>
        <end position="21"/>
    </location>
</feature>
<dbReference type="AlphaFoldDB" id="A0A6A6QH14"/>
<dbReference type="Pfam" id="PF07798">
    <property type="entry name" value="CCDC90-like"/>
    <property type="match status" value="1"/>
</dbReference>
<keyword evidence="3" id="KW-0812">Transmembrane</keyword>
<keyword evidence="5" id="KW-0175">Coiled coil</keyword>
<evidence type="ECO:0000256" key="3">
    <source>
        <dbReference type="ARBA" id="ARBA00022692"/>
    </source>
</evidence>
<gene>
    <name evidence="9" type="ORF">BU16DRAFT_420340</name>
</gene>
<dbReference type="GO" id="GO:0005739">
    <property type="term" value="C:mitochondrion"/>
    <property type="evidence" value="ECO:0007669"/>
    <property type="project" value="UniProtKB-SubCell"/>
</dbReference>
<evidence type="ECO:0000256" key="5">
    <source>
        <dbReference type="ARBA" id="ARBA00023054"/>
    </source>
</evidence>
<feature type="compositionally biased region" description="Basic and acidic residues" evidence="8">
    <location>
        <begin position="213"/>
        <end position="230"/>
    </location>
</feature>
<evidence type="ECO:0000256" key="6">
    <source>
        <dbReference type="ARBA" id="ARBA00023128"/>
    </source>
</evidence>
<feature type="non-terminal residue" evidence="9">
    <location>
        <position position="1"/>
    </location>
</feature>
<reference evidence="9" key="1">
    <citation type="journal article" date="2020" name="Stud. Mycol.">
        <title>101 Dothideomycetes genomes: a test case for predicting lifestyles and emergence of pathogens.</title>
        <authorList>
            <person name="Haridas S."/>
            <person name="Albert R."/>
            <person name="Binder M."/>
            <person name="Bloem J."/>
            <person name="Labutti K."/>
            <person name="Salamov A."/>
            <person name="Andreopoulos B."/>
            <person name="Baker S."/>
            <person name="Barry K."/>
            <person name="Bills G."/>
            <person name="Bluhm B."/>
            <person name="Cannon C."/>
            <person name="Castanera R."/>
            <person name="Culley D."/>
            <person name="Daum C."/>
            <person name="Ezra D."/>
            <person name="Gonzalez J."/>
            <person name="Henrissat B."/>
            <person name="Kuo A."/>
            <person name="Liang C."/>
            <person name="Lipzen A."/>
            <person name="Lutzoni F."/>
            <person name="Magnuson J."/>
            <person name="Mondo S."/>
            <person name="Nolan M."/>
            <person name="Ohm R."/>
            <person name="Pangilinan J."/>
            <person name="Park H.-J."/>
            <person name="Ramirez L."/>
            <person name="Alfaro M."/>
            <person name="Sun H."/>
            <person name="Tritt A."/>
            <person name="Yoshinaga Y."/>
            <person name="Zwiers L.-H."/>
            <person name="Turgeon B."/>
            <person name="Goodwin S."/>
            <person name="Spatafora J."/>
            <person name="Crous P."/>
            <person name="Grigoriev I."/>
        </authorList>
    </citation>
    <scope>NUCLEOTIDE SEQUENCE</scope>
    <source>
        <strain evidence="9">CBS 269.34</strain>
    </source>
</reference>
<evidence type="ECO:0008006" key="11">
    <source>
        <dbReference type="Google" id="ProtNLM"/>
    </source>
</evidence>
<dbReference type="Gene3D" id="1.20.5.340">
    <property type="match status" value="1"/>
</dbReference>
<evidence type="ECO:0000256" key="7">
    <source>
        <dbReference type="ARBA" id="ARBA00023136"/>
    </source>
</evidence>
<keyword evidence="7" id="KW-0472">Membrane</keyword>
<evidence type="ECO:0000256" key="2">
    <source>
        <dbReference type="ARBA" id="ARBA00004370"/>
    </source>
</evidence>
<dbReference type="OrthoDB" id="5424147at2759"/>
<accession>A0A6A6QH14</accession>
<dbReference type="PANTHER" id="PTHR14360">
    <property type="entry name" value="PROTEIN FMP32, MITOCHONDRIAL"/>
    <property type="match status" value="1"/>
</dbReference>
<dbReference type="EMBL" id="MU004195">
    <property type="protein sequence ID" value="KAF2491334.1"/>
    <property type="molecule type" value="Genomic_DNA"/>
</dbReference>
<evidence type="ECO:0000313" key="9">
    <source>
        <dbReference type="EMBL" id="KAF2491334.1"/>
    </source>
</evidence>
<feature type="region of interest" description="Disordered" evidence="8">
    <location>
        <begin position="211"/>
        <end position="236"/>
    </location>
</feature>
<keyword evidence="6" id="KW-0496">Mitochondrion</keyword>
<feature type="non-terminal residue" evidence="9">
    <location>
        <position position="236"/>
    </location>
</feature>
<dbReference type="InterPro" id="IPR024461">
    <property type="entry name" value="CCDC90-like"/>
</dbReference>
<proteinExistence type="predicted"/>
<evidence type="ECO:0000256" key="4">
    <source>
        <dbReference type="ARBA" id="ARBA00022989"/>
    </source>
</evidence>
<evidence type="ECO:0000256" key="8">
    <source>
        <dbReference type="SAM" id="MobiDB-lite"/>
    </source>
</evidence>
<sequence length="236" mass="26672">PLENVLHLPSPSEESKKAPHLQAPRYVHHFDTYGLVKDLEASGFNQGQSVSIMKAVRGILTDNMELARDGLVSKSNVENETYLFRAACSELRTEIANNRNTETEKMRTARTHLQHEVDILNQRMTQESLTLKDDLKGMFDDRKMAVRTEQRNMETKIQELGYKITVALNSDARSEVEGLRWVLTRRAAIAIGISAALILGTLRYSSYMTKTQAAERKKQKEEARHADSERASPSNG</sequence>